<keyword evidence="1" id="KW-0547">Nucleotide-binding</keyword>
<dbReference type="InterPro" id="IPR011703">
    <property type="entry name" value="ATPase_AAA-3"/>
</dbReference>
<protein>
    <submittedName>
        <fullName evidence="5">MoxR-like ATPase in aerotolerance operon</fullName>
    </submittedName>
</protein>
<dbReference type="InterPro" id="IPR027417">
    <property type="entry name" value="P-loop_NTPase"/>
</dbReference>
<accession>A0A3B1ADW1</accession>
<evidence type="ECO:0000256" key="1">
    <source>
        <dbReference type="ARBA" id="ARBA00022741"/>
    </source>
</evidence>
<evidence type="ECO:0000256" key="2">
    <source>
        <dbReference type="ARBA" id="ARBA00022840"/>
    </source>
</evidence>
<feature type="domain" description="ChlI/MoxR AAA lid" evidence="4">
    <location>
        <begin position="245"/>
        <end position="304"/>
    </location>
</feature>
<name>A0A3B1ADW1_9ZZZZ</name>
<dbReference type="PIRSF" id="PIRSF002849">
    <property type="entry name" value="AAA_ATPase_chaperone_MoxR_prd"/>
    <property type="match status" value="1"/>
</dbReference>
<dbReference type="GO" id="GO:0016887">
    <property type="term" value="F:ATP hydrolysis activity"/>
    <property type="evidence" value="ECO:0007669"/>
    <property type="project" value="InterPro"/>
</dbReference>
<proteinExistence type="predicted"/>
<dbReference type="GO" id="GO:0005524">
    <property type="term" value="F:ATP binding"/>
    <property type="evidence" value="ECO:0007669"/>
    <property type="project" value="UniProtKB-KW"/>
</dbReference>
<gene>
    <name evidence="5" type="ORF">MNBD_GAMMA22-1771</name>
</gene>
<dbReference type="Gene3D" id="3.40.50.300">
    <property type="entry name" value="P-loop containing nucleotide triphosphate hydrolases"/>
    <property type="match status" value="1"/>
</dbReference>
<dbReference type="InterPro" id="IPR050764">
    <property type="entry name" value="CbbQ/NirQ/NorQ/GpvN"/>
</dbReference>
<dbReference type="Gene3D" id="1.10.8.80">
    <property type="entry name" value="Magnesium chelatase subunit I, C-Terminal domain"/>
    <property type="match status" value="1"/>
</dbReference>
<reference evidence="5" key="1">
    <citation type="submission" date="2018-06" db="EMBL/GenBank/DDBJ databases">
        <authorList>
            <person name="Zhirakovskaya E."/>
        </authorList>
    </citation>
    <scope>NUCLEOTIDE SEQUENCE</scope>
</reference>
<feature type="domain" description="ATPase AAA-3" evidence="3">
    <location>
        <begin position="37"/>
        <end position="167"/>
    </location>
</feature>
<dbReference type="Pfam" id="PF07726">
    <property type="entry name" value="AAA_3"/>
    <property type="match status" value="1"/>
</dbReference>
<evidence type="ECO:0000313" key="5">
    <source>
        <dbReference type="EMBL" id="VAW90766.1"/>
    </source>
</evidence>
<dbReference type="InterPro" id="IPR041628">
    <property type="entry name" value="ChlI/MoxR_AAA_lid"/>
</dbReference>
<organism evidence="5">
    <name type="scientific">hydrothermal vent metagenome</name>
    <dbReference type="NCBI Taxonomy" id="652676"/>
    <lineage>
        <taxon>unclassified sequences</taxon>
        <taxon>metagenomes</taxon>
        <taxon>ecological metagenomes</taxon>
    </lineage>
</organism>
<dbReference type="AlphaFoldDB" id="A0A3B1ADW1"/>
<dbReference type="FunFam" id="3.40.50.300:FF:000640">
    <property type="entry name" value="MoxR family ATPase"/>
    <property type="match status" value="1"/>
</dbReference>
<dbReference type="PANTHER" id="PTHR42759">
    <property type="entry name" value="MOXR FAMILY PROTEIN"/>
    <property type="match status" value="1"/>
</dbReference>
<evidence type="ECO:0000259" key="3">
    <source>
        <dbReference type="Pfam" id="PF07726"/>
    </source>
</evidence>
<dbReference type="SUPFAM" id="SSF52540">
    <property type="entry name" value="P-loop containing nucleoside triphosphate hydrolases"/>
    <property type="match status" value="1"/>
</dbReference>
<keyword evidence="2" id="KW-0067">ATP-binding</keyword>
<dbReference type="EMBL" id="UOFS01000001">
    <property type="protein sequence ID" value="VAW90766.1"/>
    <property type="molecule type" value="Genomic_DNA"/>
</dbReference>
<dbReference type="Pfam" id="PF17863">
    <property type="entry name" value="AAA_lid_2"/>
    <property type="match status" value="1"/>
</dbReference>
<sequence length="318" mass="35638">MKKQNDIQLLRQYLSNNIVGQKQLLDSLIISLLTGGHILVEGLPGLAKTTSIKTLADGVHAGFNRIQFTPDLLPSDLTGSEIYNPETRKFDFQKGPLFNEIVLADEINRAPAKVQSALLEAMQEKQITIGNQTHQLPECFMVMATQNPIEQSGTYPLPEAQMDRFLMHVIVDYPNEQEELDILKSEKSKITNQKEQYNPVSIDTILAAKKDLSEIHIEEQLQRYIVSIVISTRNAGKWVKEAKDWIEVGASPRASMAISKAAIAYAYLDNRDYVTPDDILAVAHNCLRHRIILSIQAIMAKVDKNELISNLLKAVPIP</sequence>
<evidence type="ECO:0000259" key="4">
    <source>
        <dbReference type="Pfam" id="PF17863"/>
    </source>
</evidence>
<dbReference type="PANTHER" id="PTHR42759:SF1">
    <property type="entry name" value="MAGNESIUM-CHELATASE SUBUNIT CHLD"/>
    <property type="match status" value="1"/>
</dbReference>